<gene>
    <name evidence="2" type="ORF">V9T40_005529</name>
</gene>
<name>A0AAN9U3N6_9HEMI</name>
<evidence type="ECO:0000313" key="2">
    <source>
        <dbReference type="EMBL" id="KAK7604343.1"/>
    </source>
</evidence>
<organism evidence="2 3">
    <name type="scientific">Parthenolecanium corni</name>
    <dbReference type="NCBI Taxonomy" id="536013"/>
    <lineage>
        <taxon>Eukaryota</taxon>
        <taxon>Metazoa</taxon>
        <taxon>Ecdysozoa</taxon>
        <taxon>Arthropoda</taxon>
        <taxon>Hexapoda</taxon>
        <taxon>Insecta</taxon>
        <taxon>Pterygota</taxon>
        <taxon>Neoptera</taxon>
        <taxon>Paraneoptera</taxon>
        <taxon>Hemiptera</taxon>
        <taxon>Sternorrhyncha</taxon>
        <taxon>Coccoidea</taxon>
        <taxon>Coccidae</taxon>
        <taxon>Parthenolecanium</taxon>
    </lineage>
</organism>
<evidence type="ECO:0000256" key="1">
    <source>
        <dbReference type="SAM" id="MobiDB-lite"/>
    </source>
</evidence>
<sequence length="310" mass="33569">MVTLSEHPLRPFEALTVASPATVFVDAGKTDRLSRMVESTASKCGSKIRRIVDKSSASAAPVDGGDACATTTATASADVPLVSVKAAPTAIARAVPATAPARAAPPKAAAAVTSAPPKRGNDEQLVEKRRSGEHSTALLLTRRRRHKTVHFTESPVNEFGCKSRSKSGCRYDGRGSVVSLPDEFDNHVQQLFTFIGSVLSSRDYSDHEEERIACKTTTTSSTSVSISVNRSSTTTISRNAPSANPARMKKRQRDVLHFLLYSNQSKFNVDENIGCHVYKHRHWKMGSGTCNALFLKKVGIGEFAFLLVWH</sequence>
<feature type="compositionally biased region" description="Low complexity" evidence="1">
    <location>
        <begin position="99"/>
        <end position="118"/>
    </location>
</feature>
<feature type="region of interest" description="Disordered" evidence="1">
    <location>
        <begin position="99"/>
        <end position="132"/>
    </location>
</feature>
<dbReference type="Proteomes" id="UP001367676">
    <property type="component" value="Unassembled WGS sequence"/>
</dbReference>
<evidence type="ECO:0000313" key="3">
    <source>
        <dbReference type="Proteomes" id="UP001367676"/>
    </source>
</evidence>
<keyword evidence="3" id="KW-1185">Reference proteome</keyword>
<comment type="caution">
    <text evidence="2">The sequence shown here is derived from an EMBL/GenBank/DDBJ whole genome shotgun (WGS) entry which is preliminary data.</text>
</comment>
<protein>
    <submittedName>
        <fullName evidence="2">Uncharacterized protein</fullName>
    </submittedName>
</protein>
<proteinExistence type="predicted"/>
<dbReference type="AlphaFoldDB" id="A0AAN9U3N6"/>
<dbReference type="EMBL" id="JBBCAQ010000003">
    <property type="protein sequence ID" value="KAK7604343.1"/>
    <property type="molecule type" value="Genomic_DNA"/>
</dbReference>
<feature type="compositionally biased region" description="Basic and acidic residues" evidence="1">
    <location>
        <begin position="119"/>
        <end position="132"/>
    </location>
</feature>
<reference evidence="2 3" key="1">
    <citation type="submission" date="2024-03" db="EMBL/GenBank/DDBJ databases">
        <title>Adaptation during the transition from Ophiocordyceps entomopathogen to insect associate is accompanied by gene loss and intensified selection.</title>
        <authorList>
            <person name="Ward C.M."/>
            <person name="Onetto C.A."/>
            <person name="Borneman A.R."/>
        </authorList>
    </citation>
    <scope>NUCLEOTIDE SEQUENCE [LARGE SCALE GENOMIC DNA]</scope>
    <source>
        <strain evidence="2">AWRI1</strain>
        <tissue evidence="2">Single Adult Female</tissue>
    </source>
</reference>
<accession>A0AAN9U3N6</accession>